<name>A0AAN1T2E4_9PROT</name>
<feature type="chain" id="PRO_5043016910" evidence="3">
    <location>
        <begin position="19"/>
        <end position="137"/>
    </location>
</feature>
<feature type="coiled-coil region" evidence="1">
    <location>
        <begin position="19"/>
        <end position="46"/>
    </location>
</feature>
<accession>A0AAN1T2E4</accession>
<evidence type="ECO:0000256" key="1">
    <source>
        <dbReference type="SAM" id="Coils"/>
    </source>
</evidence>
<evidence type="ECO:0000256" key="3">
    <source>
        <dbReference type="SAM" id="SignalP"/>
    </source>
</evidence>
<evidence type="ECO:0000313" key="4">
    <source>
        <dbReference type="EMBL" id="BBJ00570.1"/>
    </source>
</evidence>
<dbReference type="RefSeq" id="WP_212785796.1">
    <property type="nucleotide sequence ID" value="NZ_AP019536.1"/>
</dbReference>
<protein>
    <submittedName>
        <fullName evidence="4">Uncharacterized protein</fullName>
    </submittedName>
</protein>
<feature type="coiled-coil region" evidence="1">
    <location>
        <begin position="100"/>
        <end position="134"/>
    </location>
</feature>
<organism evidence="4 5">
    <name type="scientific">Ferrigenium kumadai</name>
    <dbReference type="NCBI Taxonomy" id="1682490"/>
    <lineage>
        <taxon>Bacteria</taxon>
        <taxon>Pseudomonadati</taxon>
        <taxon>Pseudomonadota</taxon>
        <taxon>Betaproteobacteria</taxon>
        <taxon>Nitrosomonadales</taxon>
        <taxon>Gallionellaceae</taxon>
        <taxon>Ferrigenium</taxon>
    </lineage>
</organism>
<keyword evidence="1" id="KW-0175">Coiled coil</keyword>
<gene>
    <name evidence="4" type="ORF">FGKAn22_22620</name>
</gene>
<feature type="signal peptide" evidence="3">
    <location>
        <begin position="1"/>
        <end position="18"/>
    </location>
</feature>
<evidence type="ECO:0000313" key="5">
    <source>
        <dbReference type="Proteomes" id="UP001319121"/>
    </source>
</evidence>
<keyword evidence="3" id="KW-0732">Signal</keyword>
<dbReference type="Proteomes" id="UP001319121">
    <property type="component" value="Chromosome"/>
</dbReference>
<dbReference type="KEGG" id="fku:FGKAn22_22620"/>
<dbReference type="AlphaFoldDB" id="A0AAN1T2E4"/>
<keyword evidence="5" id="KW-1185">Reference proteome</keyword>
<proteinExistence type="predicted"/>
<sequence length="137" mass="16166">MKQILLFLLLTASSWVFAETSTQDKLNRLEAELNDVRQEQQAVYQNYQMTRDLRRLEVQEGSPPTSQYPYGKSIYGTDINTPPPNYDDVVRTQMEREQRIQHYTNELKGLSARYLELEDRRRALLELIKKLKQQQGS</sequence>
<reference evidence="4 5" key="1">
    <citation type="submission" date="2019-03" db="EMBL/GenBank/DDBJ databases">
        <title>Complete genome sequence of Ferrigenium kumadai strain An22, a microaerophilic iron-oxidizing bacterium isolated from a paddy field soil.</title>
        <authorList>
            <person name="Watanabe T."/>
            <person name="Asakawa S."/>
        </authorList>
    </citation>
    <scope>NUCLEOTIDE SEQUENCE [LARGE SCALE GENOMIC DNA]</scope>
    <source>
        <strain evidence="4 5">An22</strain>
    </source>
</reference>
<dbReference type="EMBL" id="AP019536">
    <property type="protein sequence ID" value="BBJ00570.1"/>
    <property type="molecule type" value="Genomic_DNA"/>
</dbReference>
<evidence type="ECO:0000256" key="2">
    <source>
        <dbReference type="SAM" id="MobiDB-lite"/>
    </source>
</evidence>
<feature type="region of interest" description="Disordered" evidence="2">
    <location>
        <begin position="58"/>
        <end position="84"/>
    </location>
</feature>